<dbReference type="Gene3D" id="1.10.10.10">
    <property type="entry name" value="Winged helix-like DNA-binding domain superfamily/Winged helix DNA-binding domain"/>
    <property type="match status" value="1"/>
</dbReference>
<dbReference type="GO" id="GO:0003700">
    <property type="term" value="F:DNA-binding transcription factor activity"/>
    <property type="evidence" value="ECO:0007669"/>
    <property type="project" value="TreeGrafter"/>
</dbReference>
<evidence type="ECO:0000313" key="4">
    <source>
        <dbReference type="EMBL" id="CAB4977846.1"/>
    </source>
</evidence>
<dbReference type="EMBL" id="CAFAAS010000007">
    <property type="protein sequence ID" value="CAB4806434.1"/>
    <property type="molecule type" value="Genomic_DNA"/>
</dbReference>
<dbReference type="GO" id="GO:0003677">
    <property type="term" value="F:DNA binding"/>
    <property type="evidence" value="ECO:0007669"/>
    <property type="project" value="UniProtKB-KW"/>
</dbReference>
<protein>
    <submittedName>
        <fullName evidence="2">Unannotated protein</fullName>
    </submittedName>
</protein>
<dbReference type="NCBIfam" id="TIGR00738">
    <property type="entry name" value="rrf2_super"/>
    <property type="match status" value="1"/>
</dbReference>
<sequence length="155" mass="16930">MKISAKVDYALQAVVEIAVATKKDSLISTEEIASRRDIPEKFLEGILTLLRKSGVINSYRGPSGGYELAKKPQDIAVADIIRIIDGPLAAVRGFAPEEIEYAGPVKHVADVWIATRASLRNVLENISIADILSGDFDVSVSKLLNEKDARKRRKA</sequence>
<dbReference type="InterPro" id="IPR000944">
    <property type="entry name" value="Tscrpt_reg_Rrf2"/>
</dbReference>
<reference evidence="2" key="1">
    <citation type="submission" date="2020-05" db="EMBL/GenBank/DDBJ databases">
        <authorList>
            <person name="Chiriac C."/>
            <person name="Salcher M."/>
            <person name="Ghai R."/>
            <person name="Kavagutti S V."/>
        </authorList>
    </citation>
    <scope>NUCLEOTIDE SEQUENCE</scope>
</reference>
<dbReference type="PROSITE" id="PS51197">
    <property type="entry name" value="HTH_RRF2_2"/>
    <property type="match status" value="1"/>
</dbReference>
<dbReference type="InterPro" id="IPR030489">
    <property type="entry name" value="TR_Rrf2-type_CS"/>
</dbReference>
<dbReference type="Pfam" id="PF02082">
    <property type="entry name" value="Rrf2"/>
    <property type="match status" value="1"/>
</dbReference>
<organism evidence="2">
    <name type="scientific">freshwater metagenome</name>
    <dbReference type="NCBI Taxonomy" id="449393"/>
    <lineage>
        <taxon>unclassified sequences</taxon>
        <taxon>metagenomes</taxon>
        <taxon>ecological metagenomes</taxon>
    </lineage>
</organism>
<dbReference type="EMBL" id="CAEZYE010000030">
    <property type="protein sequence ID" value="CAB4710022.1"/>
    <property type="molecule type" value="Genomic_DNA"/>
</dbReference>
<evidence type="ECO:0000313" key="3">
    <source>
        <dbReference type="EMBL" id="CAB4806434.1"/>
    </source>
</evidence>
<accession>A0A6J6QHK7</accession>
<dbReference type="GO" id="GO:0005829">
    <property type="term" value="C:cytosol"/>
    <property type="evidence" value="ECO:0007669"/>
    <property type="project" value="TreeGrafter"/>
</dbReference>
<dbReference type="PROSITE" id="PS01332">
    <property type="entry name" value="HTH_RRF2_1"/>
    <property type="match status" value="1"/>
</dbReference>
<dbReference type="SUPFAM" id="SSF46785">
    <property type="entry name" value="Winged helix' DNA-binding domain"/>
    <property type="match status" value="1"/>
</dbReference>
<dbReference type="InterPro" id="IPR036388">
    <property type="entry name" value="WH-like_DNA-bd_sf"/>
</dbReference>
<evidence type="ECO:0000313" key="2">
    <source>
        <dbReference type="EMBL" id="CAB4710022.1"/>
    </source>
</evidence>
<dbReference type="PANTHER" id="PTHR33221">
    <property type="entry name" value="WINGED HELIX-TURN-HELIX TRANSCRIPTIONAL REGULATOR, RRF2 FAMILY"/>
    <property type="match status" value="1"/>
</dbReference>
<dbReference type="AlphaFoldDB" id="A0A6J6QHK7"/>
<evidence type="ECO:0000256" key="1">
    <source>
        <dbReference type="ARBA" id="ARBA00023125"/>
    </source>
</evidence>
<name>A0A6J6QHK7_9ZZZZ</name>
<dbReference type="PANTHER" id="PTHR33221:SF5">
    <property type="entry name" value="HTH-TYPE TRANSCRIPTIONAL REGULATOR ISCR"/>
    <property type="match status" value="1"/>
</dbReference>
<keyword evidence="1" id="KW-0238">DNA-binding</keyword>
<gene>
    <name evidence="2" type="ORF">UFOPK2655_00683</name>
    <name evidence="3" type="ORF">UFOPK3077_00877</name>
    <name evidence="4" type="ORF">UFOPK3903_00960</name>
</gene>
<dbReference type="EMBL" id="CAFBOD010000009">
    <property type="protein sequence ID" value="CAB4977846.1"/>
    <property type="molecule type" value="Genomic_DNA"/>
</dbReference>
<dbReference type="InterPro" id="IPR036390">
    <property type="entry name" value="WH_DNA-bd_sf"/>
</dbReference>
<proteinExistence type="predicted"/>